<feature type="compositionally biased region" description="Basic and acidic residues" evidence="1">
    <location>
        <begin position="302"/>
        <end position="321"/>
    </location>
</feature>
<dbReference type="Gene3D" id="1.10.10.60">
    <property type="entry name" value="Homeodomain-like"/>
    <property type="match status" value="2"/>
</dbReference>
<accession>A0ABR1G7N6</accession>
<feature type="domain" description="HTH myb-type" evidence="3">
    <location>
        <begin position="35"/>
        <end position="83"/>
    </location>
</feature>
<reference evidence="4 5" key="1">
    <citation type="submission" date="2024-03" db="EMBL/GenBank/DDBJ databases">
        <title>Aureococcus anophagefferens CCMP1851 and Kratosvirus quantuckense: Draft genome of a second virus-susceptible host strain in the model system.</title>
        <authorList>
            <person name="Chase E."/>
            <person name="Truchon A.R."/>
            <person name="Schepens W."/>
            <person name="Wilhelm S.W."/>
        </authorList>
    </citation>
    <scope>NUCLEOTIDE SEQUENCE [LARGE SCALE GENOMIC DNA]</scope>
    <source>
        <strain evidence="4 5">CCMP1851</strain>
    </source>
</reference>
<evidence type="ECO:0000259" key="2">
    <source>
        <dbReference type="PROSITE" id="PS50090"/>
    </source>
</evidence>
<dbReference type="Pfam" id="PF13921">
    <property type="entry name" value="Myb_DNA-bind_6"/>
    <property type="match status" value="1"/>
</dbReference>
<dbReference type="InterPro" id="IPR050560">
    <property type="entry name" value="MYB_TF"/>
</dbReference>
<dbReference type="EMBL" id="JBBJCI010000082">
    <property type="protein sequence ID" value="KAK7249173.1"/>
    <property type="molecule type" value="Genomic_DNA"/>
</dbReference>
<evidence type="ECO:0000259" key="3">
    <source>
        <dbReference type="PROSITE" id="PS51294"/>
    </source>
</evidence>
<protein>
    <submittedName>
        <fullName evidence="4">Uncharacterized protein</fullName>
    </submittedName>
</protein>
<gene>
    <name evidence="4" type="ORF">SO694_00045252</name>
</gene>
<proteinExistence type="predicted"/>
<feature type="compositionally biased region" description="Low complexity" evidence="1">
    <location>
        <begin position="128"/>
        <end position="144"/>
    </location>
</feature>
<feature type="domain" description="Myb-like" evidence="2">
    <location>
        <begin position="1"/>
        <end position="30"/>
    </location>
</feature>
<feature type="compositionally biased region" description="Basic and acidic residues" evidence="1">
    <location>
        <begin position="331"/>
        <end position="347"/>
    </location>
</feature>
<comment type="caution">
    <text evidence="4">The sequence shown here is derived from an EMBL/GenBank/DDBJ whole genome shotgun (WGS) entry which is preliminary data.</text>
</comment>
<dbReference type="InterPro" id="IPR009057">
    <property type="entry name" value="Homeodomain-like_sf"/>
</dbReference>
<evidence type="ECO:0000313" key="4">
    <source>
        <dbReference type="EMBL" id="KAK7249173.1"/>
    </source>
</evidence>
<dbReference type="PANTHER" id="PTHR45614:SF25">
    <property type="entry name" value="MYB PROTEIN"/>
    <property type="match status" value="1"/>
</dbReference>
<sequence length="389" mass="40413">MAGPIKWSAVAELIGTRNAKQCRERWHYQLNPEIKKGRWTAEEDALISALPHGEWARVRVAPLPGRTDMAIKNRYHTLTKRKCSAAARGGDAAAPKAKKARARRAARAQGATAEPLAAASPGSPGVDAAAPGPRRAVAAAAARGGPRGRGAQRRARAGRPYGTPGGPQPATASPPGGGHLSSPELGAAFGVFDAAGRPSPEAALGAPPSGGDRPAPRARPPARAHRIDAFAVAPDGRGAPRFPPPPPPSSLYGGGHTPRSRGQGRVARRRRVLARRVARGAPRGLAELVDDATLAACGAFRGADRASEVDRRCGARDDGARPRSPAAWSAGDREVLERRVRETDKDSPPSPRARPAVGGAPPPTTRASRAGPELRGPPPQRAGRPETPV</sequence>
<dbReference type="SUPFAM" id="SSF46689">
    <property type="entry name" value="Homeodomain-like"/>
    <property type="match status" value="1"/>
</dbReference>
<dbReference type="Proteomes" id="UP001363151">
    <property type="component" value="Unassembled WGS sequence"/>
</dbReference>
<dbReference type="InterPro" id="IPR001005">
    <property type="entry name" value="SANT/Myb"/>
</dbReference>
<dbReference type="PANTHER" id="PTHR45614">
    <property type="entry name" value="MYB PROTEIN-RELATED"/>
    <property type="match status" value="1"/>
</dbReference>
<dbReference type="InterPro" id="IPR017930">
    <property type="entry name" value="Myb_dom"/>
</dbReference>
<feature type="compositionally biased region" description="Low complexity" evidence="1">
    <location>
        <begin position="85"/>
        <end position="95"/>
    </location>
</feature>
<organism evidence="4 5">
    <name type="scientific">Aureococcus anophagefferens</name>
    <name type="common">Harmful bloom alga</name>
    <dbReference type="NCBI Taxonomy" id="44056"/>
    <lineage>
        <taxon>Eukaryota</taxon>
        <taxon>Sar</taxon>
        <taxon>Stramenopiles</taxon>
        <taxon>Ochrophyta</taxon>
        <taxon>Pelagophyceae</taxon>
        <taxon>Pelagomonadales</taxon>
        <taxon>Pelagomonadaceae</taxon>
        <taxon>Aureococcus</taxon>
    </lineage>
</organism>
<feature type="compositionally biased region" description="Basic residues" evidence="1">
    <location>
        <begin position="96"/>
        <end position="106"/>
    </location>
</feature>
<keyword evidence="5" id="KW-1185">Reference proteome</keyword>
<feature type="region of interest" description="Disordered" evidence="1">
    <location>
        <begin position="300"/>
        <end position="389"/>
    </location>
</feature>
<feature type="domain" description="Myb-like" evidence="2">
    <location>
        <begin position="31"/>
        <end position="79"/>
    </location>
</feature>
<evidence type="ECO:0000256" key="1">
    <source>
        <dbReference type="SAM" id="MobiDB-lite"/>
    </source>
</evidence>
<feature type="region of interest" description="Disordered" evidence="1">
    <location>
        <begin position="82"/>
        <end position="271"/>
    </location>
</feature>
<dbReference type="PROSITE" id="PS50090">
    <property type="entry name" value="MYB_LIKE"/>
    <property type="match status" value="2"/>
</dbReference>
<feature type="domain" description="HTH myb-type" evidence="3">
    <location>
        <begin position="1"/>
        <end position="34"/>
    </location>
</feature>
<name>A0ABR1G7N6_AURAN</name>
<dbReference type="CDD" id="cd00167">
    <property type="entry name" value="SANT"/>
    <property type="match status" value="2"/>
</dbReference>
<dbReference type="SMART" id="SM00717">
    <property type="entry name" value="SANT"/>
    <property type="match status" value="2"/>
</dbReference>
<dbReference type="PROSITE" id="PS51294">
    <property type="entry name" value="HTH_MYB"/>
    <property type="match status" value="2"/>
</dbReference>
<evidence type="ECO:0000313" key="5">
    <source>
        <dbReference type="Proteomes" id="UP001363151"/>
    </source>
</evidence>